<keyword evidence="16" id="KW-1185">Reference proteome</keyword>
<keyword evidence="12" id="KW-0963">Cytoplasm</keyword>
<feature type="domain" description="GHMP kinase C-terminal" evidence="14">
    <location>
        <begin position="235"/>
        <end position="312"/>
    </location>
</feature>
<dbReference type="Gene3D" id="3.30.230.10">
    <property type="match status" value="1"/>
</dbReference>
<accession>A0ABQ5QG99</accession>
<comment type="similarity">
    <text evidence="2 12">Belongs to the GHMP kinase family. Homoserine kinase subfamily.</text>
</comment>
<dbReference type="GO" id="GO:0016301">
    <property type="term" value="F:kinase activity"/>
    <property type="evidence" value="ECO:0007669"/>
    <property type="project" value="UniProtKB-KW"/>
</dbReference>
<evidence type="ECO:0000256" key="11">
    <source>
        <dbReference type="ARBA" id="ARBA00049375"/>
    </source>
</evidence>
<dbReference type="HAMAP" id="MF_00384">
    <property type="entry name" value="Homoser_kinase"/>
    <property type="match status" value="1"/>
</dbReference>
<evidence type="ECO:0000313" key="16">
    <source>
        <dbReference type="Proteomes" id="UP001165069"/>
    </source>
</evidence>
<dbReference type="Proteomes" id="UP001165069">
    <property type="component" value="Unassembled WGS sequence"/>
</dbReference>
<comment type="catalytic activity">
    <reaction evidence="11 12">
        <text>L-homoserine + ATP = O-phospho-L-homoserine + ADP + H(+)</text>
        <dbReference type="Rhea" id="RHEA:13985"/>
        <dbReference type="ChEBI" id="CHEBI:15378"/>
        <dbReference type="ChEBI" id="CHEBI:30616"/>
        <dbReference type="ChEBI" id="CHEBI:57476"/>
        <dbReference type="ChEBI" id="CHEBI:57590"/>
        <dbReference type="ChEBI" id="CHEBI:456216"/>
        <dbReference type="EC" id="2.7.1.39"/>
    </reaction>
</comment>
<dbReference type="SUPFAM" id="SSF55060">
    <property type="entry name" value="GHMP Kinase, C-terminal domain"/>
    <property type="match status" value="1"/>
</dbReference>
<keyword evidence="9 12" id="KW-0418">Kinase</keyword>
<proteinExistence type="inferred from homology"/>
<dbReference type="SUPFAM" id="SSF54211">
    <property type="entry name" value="Ribosomal protein S5 domain 2-like"/>
    <property type="match status" value="1"/>
</dbReference>
<dbReference type="InterPro" id="IPR036554">
    <property type="entry name" value="GHMP_kinase_C_sf"/>
</dbReference>
<evidence type="ECO:0000256" key="12">
    <source>
        <dbReference type="HAMAP-Rule" id="MF_00384"/>
    </source>
</evidence>
<evidence type="ECO:0000256" key="6">
    <source>
        <dbReference type="ARBA" id="ARBA00022679"/>
    </source>
</evidence>
<dbReference type="Gene3D" id="3.30.70.890">
    <property type="entry name" value="GHMP kinase, C-terminal domain"/>
    <property type="match status" value="1"/>
</dbReference>
<reference evidence="15 16" key="1">
    <citation type="journal article" date="2023" name="Antonie Van Leeuwenhoek">
        <title>Mesoterricola silvestris gen. nov., sp. nov., Mesoterricola sediminis sp. nov., Geothrix oryzae sp. nov., Geothrix edaphica sp. nov., Geothrix rubra sp. nov., and Geothrix limicola sp. nov., six novel members of Acidobacteriota isolated from soils.</title>
        <authorList>
            <person name="Itoh H."/>
            <person name="Sugisawa Y."/>
            <person name="Mise K."/>
            <person name="Xu Z."/>
            <person name="Kuniyasu M."/>
            <person name="Ushijima N."/>
            <person name="Kawano K."/>
            <person name="Kobayashi E."/>
            <person name="Shiratori Y."/>
            <person name="Masuda Y."/>
            <person name="Senoo K."/>
        </authorList>
    </citation>
    <scope>NUCLEOTIDE SEQUENCE [LARGE SCALE GENOMIC DNA]</scope>
    <source>
        <strain evidence="15 16">Red804</strain>
    </source>
</reference>
<dbReference type="InterPro" id="IPR020568">
    <property type="entry name" value="Ribosomal_Su5_D2-typ_SF"/>
</dbReference>
<protein>
    <recommendedName>
        <fullName evidence="4 12">Homoserine kinase</fullName>
        <shortName evidence="12">HK</shortName>
        <shortName evidence="12">HSK</shortName>
        <ecNumber evidence="3 12">2.7.1.39</ecNumber>
    </recommendedName>
</protein>
<sequence>MTGLSETLSESLSGSSTPGLVAYAPASIGNMAAGFDLMGAALAPLDGRLLGDLVQVARAPESSFRVTGPFAAALADDRRPNLVLRARDFFVEAVRAAGGEAGPFAITLEKRLPVSSGLGSSASSIVATLVGLQALCGDPLRGSELLDLAGRAEGFTSGDRHLDNVAPSLLGGLQLMVPGREGAPAARRLPWPSDLLLVVVHPDCQLATADSRKALPERPGWGEAVDFAGNLASLVHALHTRDRALLARCLRDPIVEVHRAPLVPGFRAAQAAAMGLGALGCSLSGSGPSVFAVVEDEAQASAIASAMQIAFEEAGLGSQGWVCALDPEGARVLTPGSRHPWREAHP</sequence>
<dbReference type="PRINTS" id="PR00958">
    <property type="entry name" value="HOMSERKINASE"/>
</dbReference>
<dbReference type="InterPro" id="IPR006204">
    <property type="entry name" value="GHMP_kinase_N_dom"/>
</dbReference>
<evidence type="ECO:0000259" key="14">
    <source>
        <dbReference type="Pfam" id="PF08544"/>
    </source>
</evidence>
<organism evidence="15 16">
    <name type="scientific">Geothrix limicola</name>
    <dbReference type="NCBI Taxonomy" id="2927978"/>
    <lineage>
        <taxon>Bacteria</taxon>
        <taxon>Pseudomonadati</taxon>
        <taxon>Acidobacteriota</taxon>
        <taxon>Holophagae</taxon>
        <taxon>Holophagales</taxon>
        <taxon>Holophagaceae</taxon>
        <taxon>Geothrix</taxon>
    </lineage>
</organism>
<keyword evidence="5 12" id="KW-0028">Amino-acid biosynthesis</keyword>
<keyword evidence="6 12" id="KW-0808">Transferase</keyword>
<evidence type="ECO:0000256" key="1">
    <source>
        <dbReference type="ARBA" id="ARBA00005015"/>
    </source>
</evidence>
<dbReference type="NCBIfam" id="TIGR00191">
    <property type="entry name" value="thrB"/>
    <property type="match status" value="1"/>
</dbReference>
<evidence type="ECO:0000256" key="7">
    <source>
        <dbReference type="ARBA" id="ARBA00022697"/>
    </source>
</evidence>
<comment type="function">
    <text evidence="12">Catalyzes the ATP-dependent phosphorylation of L-homoserine to L-homoserine phosphate.</text>
</comment>
<dbReference type="PANTHER" id="PTHR20861:SF1">
    <property type="entry name" value="HOMOSERINE KINASE"/>
    <property type="match status" value="1"/>
</dbReference>
<dbReference type="NCBIfam" id="NF002288">
    <property type="entry name" value="PRK01212.1-4"/>
    <property type="match status" value="1"/>
</dbReference>
<evidence type="ECO:0000256" key="3">
    <source>
        <dbReference type="ARBA" id="ARBA00012078"/>
    </source>
</evidence>
<dbReference type="InterPro" id="IPR000870">
    <property type="entry name" value="Homoserine_kinase"/>
</dbReference>
<evidence type="ECO:0000256" key="5">
    <source>
        <dbReference type="ARBA" id="ARBA00022605"/>
    </source>
</evidence>
<dbReference type="PROSITE" id="PS00627">
    <property type="entry name" value="GHMP_KINASES_ATP"/>
    <property type="match status" value="1"/>
</dbReference>
<dbReference type="EC" id="2.7.1.39" evidence="3 12"/>
<dbReference type="PIRSF" id="PIRSF000676">
    <property type="entry name" value="Homoser_kin"/>
    <property type="match status" value="1"/>
</dbReference>
<comment type="subcellular location">
    <subcellularLocation>
        <location evidence="12">Cytoplasm</location>
    </subcellularLocation>
</comment>
<evidence type="ECO:0000256" key="8">
    <source>
        <dbReference type="ARBA" id="ARBA00022741"/>
    </source>
</evidence>
<evidence type="ECO:0000256" key="10">
    <source>
        <dbReference type="ARBA" id="ARBA00022840"/>
    </source>
</evidence>
<gene>
    <name evidence="12 15" type="primary">thrB</name>
    <name evidence="15" type="ORF">GETHLI_21390</name>
</gene>
<feature type="domain" description="GHMP kinase N-terminal" evidence="13">
    <location>
        <begin position="81"/>
        <end position="172"/>
    </location>
</feature>
<evidence type="ECO:0000313" key="15">
    <source>
        <dbReference type="EMBL" id="GLH73637.1"/>
    </source>
</evidence>
<keyword evidence="8 12" id="KW-0547">Nucleotide-binding</keyword>
<dbReference type="EMBL" id="BSDE01000003">
    <property type="protein sequence ID" value="GLH73637.1"/>
    <property type="molecule type" value="Genomic_DNA"/>
</dbReference>
<comment type="caution">
    <text evidence="15">The sequence shown here is derived from an EMBL/GenBank/DDBJ whole genome shotgun (WGS) entry which is preliminary data.</text>
</comment>
<keyword evidence="7 12" id="KW-0791">Threonine biosynthesis</keyword>
<evidence type="ECO:0000256" key="2">
    <source>
        <dbReference type="ARBA" id="ARBA00007370"/>
    </source>
</evidence>
<dbReference type="PANTHER" id="PTHR20861">
    <property type="entry name" value="HOMOSERINE/4-DIPHOSPHOCYTIDYL-2-C-METHYL-D-ERYTHRITOL KINASE"/>
    <property type="match status" value="1"/>
</dbReference>
<name>A0ABQ5QG99_9BACT</name>
<evidence type="ECO:0000259" key="13">
    <source>
        <dbReference type="Pfam" id="PF00288"/>
    </source>
</evidence>
<dbReference type="InterPro" id="IPR006203">
    <property type="entry name" value="GHMP_knse_ATP-bd_CS"/>
</dbReference>
<dbReference type="RefSeq" id="WP_285575041.1">
    <property type="nucleotide sequence ID" value="NZ_BSDE01000003.1"/>
</dbReference>
<keyword evidence="10 12" id="KW-0067">ATP-binding</keyword>
<dbReference type="Pfam" id="PF08544">
    <property type="entry name" value="GHMP_kinases_C"/>
    <property type="match status" value="1"/>
</dbReference>
<evidence type="ECO:0000256" key="9">
    <source>
        <dbReference type="ARBA" id="ARBA00022777"/>
    </source>
</evidence>
<dbReference type="Pfam" id="PF00288">
    <property type="entry name" value="GHMP_kinases_N"/>
    <property type="match status" value="1"/>
</dbReference>
<comment type="pathway">
    <text evidence="1 12">Amino-acid biosynthesis; L-threonine biosynthesis; L-threonine from L-aspartate: step 4/5.</text>
</comment>
<feature type="binding site" evidence="12">
    <location>
        <begin position="113"/>
        <end position="123"/>
    </location>
    <ligand>
        <name>ATP</name>
        <dbReference type="ChEBI" id="CHEBI:30616"/>
    </ligand>
</feature>
<evidence type="ECO:0000256" key="4">
    <source>
        <dbReference type="ARBA" id="ARBA00017858"/>
    </source>
</evidence>
<dbReference type="InterPro" id="IPR013750">
    <property type="entry name" value="GHMP_kinase_C_dom"/>
</dbReference>
<dbReference type="InterPro" id="IPR014721">
    <property type="entry name" value="Ribsml_uS5_D2-typ_fold_subgr"/>
</dbReference>